<dbReference type="AlphaFoldDB" id="A0A3P8X603"/>
<organism evidence="2 3">
    <name type="scientific">Cynoglossus semilaevis</name>
    <name type="common">Tongue sole</name>
    <dbReference type="NCBI Taxonomy" id="244447"/>
    <lineage>
        <taxon>Eukaryota</taxon>
        <taxon>Metazoa</taxon>
        <taxon>Chordata</taxon>
        <taxon>Craniata</taxon>
        <taxon>Vertebrata</taxon>
        <taxon>Euteleostomi</taxon>
        <taxon>Actinopterygii</taxon>
        <taxon>Neopterygii</taxon>
        <taxon>Teleostei</taxon>
        <taxon>Neoteleostei</taxon>
        <taxon>Acanthomorphata</taxon>
        <taxon>Carangaria</taxon>
        <taxon>Pleuronectiformes</taxon>
        <taxon>Pleuronectoidei</taxon>
        <taxon>Cynoglossidae</taxon>
        <taxon>Cynoglossinae</taxon>
        <taxon>Cynoglossus</taxon>
    </lineage>
</organism>
<sequence>GLSSVCSGPQDDIVFSVFSHSHSDHLFRHTRSLSLPLFLSLPTSLTQSQPLSLSLSLFPSLGLIFKLLSFHLTNRKILRYLSSDSRVVPKIQEKKTEEEVVGSASTSSSPSVAPTPIYQTSSGQYSQLCANSLLAPLTNSLGGNLKLSSPRTG</sequence>
<keyword evidence="3" id="KW-1185">Reference proteome</keyword>
<evidence type="ECO:0000256" key="1">
    <source>
        <dbReference type="SAM" id="MobiDB-lite"/>
    </source>
</evidence>
<evidence type="ECO:0000313" key="2">
    <source>
        <dbReference type="Ensembl" id="ENSCSEP00000033651.1"/>
    </source>
</evidence>
<protein>
    <submittedName>
        <fullName evidence="2">Uncharacterized protein</fullName>
    </submittedName>
</protein>
<dbReference type="STRING" id="244447.ENSCSEP00000033651"/>
<feature type="compositionally biased region" description="Low complexity" evidence="1">
    <location>
        <begin position="101"/>
        <end position="116"/>
    </location>
</feature>
<feature type="region of interest" description="Disordered" evidence="1">
    <location>
        <begin position="92"/>
        <end position="118"/>
    </location>
</feature>
<name>A0A3P8X603_CYNSE</name>
<reference evidence="2" key="3">
    <citation type="submission" date="2025-09" db="UniProtKB">
        <authorList>
            <consortium name="Ensembl"/>
        </authorList>
    </citation>
    <scope>IDENTIFICATION</scope>
</reference>
<dbReference type="Proteomes" id="UP000265120">
    <property type="component" value="Chromosome 20"/>
</dbReference>
<accession>A0A3P8X603</accession>
<reference evidence="2" key="2">
    <citation type="submission" date="2025-08" db="UniProtKB">
        <authorList>
            <consortium name="Ensembl"/>
        </authorList>
    </citation>
    <scope>IDENTIFICATION</scope>
</reference>
<dbReference type="Ensembl" id="ENSCSET00000034085.1">
    <property type="protein sequence ID" value="ENSCSEP00000033651.1"/>
    <property type="gene ID" value="ENSCSEG00000021589.1"/>
</dbReference>
<evidence type="ECO:0000313" key="3">
    <source>
        <dbReference type="Proteomes" id="UP000265120"/>
    </source>
</evidence>
<proteinExistence type="predicted"/>
<dbReference type="InParanoid" id="A0A3P8X603"/>
<reference evidence="2 3" key="1">
    <citation type="journal article" date="2014" name="Nat. Genet.">
        <title>Whole-genome sequence of a flatfish provides insights into ZW sex chromosome evolution and adaptation to a benthic lifestyle.</title>
        <authorList>
            <person name="Chen S."/>
            <person name="Zhang G."/>
            <person name="Shao C."/>
            <person name="Huang Q."/>
            <person name="Liu G."/>
            <person name="Zhang P."/>
            <person name="Song W."/>
            <person name="An N."/>
            <person name="Chalopin D."/>
            <person name="Volff J.N."/>
            <person name="Hong Y."/>
            <person name="Li Q."/>
            <person name="Sha Z."/>
            <person name="Zhou H."/>
            <person name="Xie M."/>
            <person name="Yu Q."/>
            <person name="Liu Y."/>
            <person name="Xiang H."/>
            <person name="Wang N."/>
            <person name="Wu K."/>
            <person name="Yang C."/>
            <person name="Zhou Q."/>
            <person name="Liao X."/>
            <person name="Yang L."/>
            <person name="Hu Q."/>
            <person name="Zhang J."/>
            <person name="Meng L."/>
            <person name="Jin L."/>
            <person name="Tian Y."/>
            <person name="Lian J."/>
            <person name="Yang J."/>
            <person name="Miao G."/>
            <person name="Liu S."/>
            <person name="Liang Z."/>
            <person name="Yan F."/>
            <person name="Li Y."/>
            <person name="Sun B."/>
            <person name="Zhang H."/>
            <person name="Zhang J."/>
            <person name="Zhu Y."/>
            <person name="Du M."/>
            <person name="Zhao Y."/>
            <person name="Schartl M."/>
            <person name="Tang Q."/>
            <person name="Wang J."/>
        </authorList>
    </citation>
    <scope>NUCLEOTIDE SEQUENCE</scope>
</reference>